<organism evidence="7 8">
    <name type="scientific">Planktothrix agardhii</name>
    <name type="common">Oscillatoria agardhii</name>
    <dbReference type="NCBI Taxonomy" id="1160"/>
    <lineage>
        <taxon>Bacteria</taxon>
        <taxon>Bacillati</taxon>
        <taxon>Cyanobacteriota</taxon>
        <taxon>Cyanophyceae</taxon>
        <taxon>Oscillatoriophycideae</taxon>
        <taxon>Oscillatoriales</taxon>
        <taxon>Microcoleaceae</taxon>
        <taxon>Planktothrix</taxon>
    </lineage>
</organism>
<dbReference type="GO" id="GO:0016787">
    <property type="term" value="F:hydrolase activity"/>
    <property type="evidence" value="ECO:0007669"/>
    <property type="project" value="UniProtKB-KW"/>
</dbReference>
<keyword evidence="7" id="KW-0614">Plasmid</keyword>
<dbReference type="InterPro" id="IPR001650">
    <property type="entry name" value="Helicase_C-like"/>
</dbReference>
<dbReference type="InterPro" id="IPR000330">
    <property type="entry name" value="SNF2_N"/>
</dbReference>
<protein>
    <submittedName>
        <fullName evidence="7">RNA polymerase-associated protein RapA</fullName>
        <ecNumber evidence="7">3.6.4.-</ecNumber>
    </submittedName>
</protein>
<dbReference type="RefSeq" id="WP_254032758.1">
    <property type="nucleotide sequence ID" value="NZ_LR882965.1"/>
</dbReference>
<dbReference type="EMBL" id="LR882965">
    <property type="protein sequence ID" value="CAD5983889.1"/>
    <property type="molecule type" value="Genomic_DNA"/>
</dbReference>
<proteinExistence type="predicted"/>
<dbReference type="SUPFAM" id="SSF52540">
    <property type="entry name" value="P-loop containing nucleoside triphosphate hydrolases"/>
    <property type="match status" value="1"/>
</dbReference>
<dbReference type="GO" id="GO:0004386">
    <property type="term" value="F:helicase activity"/>
    <property type="evidence" value="ECO:0007669"/>
    <property type="project" value="UniProtKB-KW"/>
</dbReference>
<dbReference type="InterPro" id="IPR038718">
    <property type="entry name" value="SNF2-like_sf"/>
</dbReference>
<evidence type="ECO:0000256" key="3">
    <source>
        <dbReference type="ARBA" id="ARBA00022806"/>
    </source>
</evidence>
<dbReference type="Pfam" id="PF00176">
    <property type="entry name" value="SNF2-rel_dom"/>
    <property type="match status" value="1"/>
</dbReference>
<feature type="domain" description="Helicase ATP-binding" evidence="5">
    <location>
        <begin position="110"/>
        <end position="287"/>
    </location>
</feature>
<dbReference type="Proteomes" id="UP001153761">
    <property type="component" value="Plasmid p2"/>
</dbReference>
<evidence type="ECO:0000259" key="6">
    <source>
        <dbReference type="PROSITE" id="PS51194"/>
    </source>
</evidence>
<dbReference type="PANTHER" id="PTHR45766">
    <property type="entry name" value="DNA ANNEALING HELICASE AND ENDONUCLEASE ZRANB3 FAMILY MEMBER"/>
    <property type="match status" value="1"/>
</dbReference>
<dbReference type="InterPro" id="IPR027417">
    <property type="entry name" value="P-loop_NTPase"/>
</dbReference>
<keyword evidence="3" id="KW-0347">Helicase</keyword>
<dbReference type="Gene3D" id="3.40.50.300">
    <property type="entry name" value="P-loop containing nucleotide triphosphate hydrolases"/>
    <property type="match status" value="1"/>
</dbReference>
<dbReference type="CDD" id="cd18793">
    <property type="entry name" value="SF2_C_SNF"/>
    <property type="match status" value="1"/>
</dbReference>
<dbReference type="EC" id="3.6.4.-" evidence="7"/>
<dbReference type="PROSITE" id="PS51194">
    <property type="entry name" value="HELICASE_CTER"/>
    <property type="match status" value="1"/>
</dbReference>
<feature type="domain" description="Helicase C-terminal" evidence="6">
    <location>
        <begin position="474"/>
        <end position="636"/>
    </location>
</feature>
<evidence type="ECO:0000256" key="4">
    <source>
        <dbReference type="ARBA" id="ARBA00022840"/>
    </source>
</evidence>
<evidence type="ECO:0000313" key="8">
    <source>
        <dbReference type="Proteomes" id="UP001153761"/>
    </source>
</evidence>
<dbReference type="Gene3D" id="3.40.50.10810">
    <property type="entry name" value="Tandem AAA-ATPase domain"/>
    <property type="match status" value="1"/>
</dbReference>
<evidence type="ECO:0000313" key="7">
    <source>
        <dbReference type="EMBL" id="CAD5983889.1"/>
    </source>
</evidence>
<dbReference type="Pfam" id="PF00271">
    <property type="entry name" value="Helicase_C"/>
    <property type="match status" value="1"/>
</dbReference>
<reference evidence="7" key="1">
    <citation type="submission" date="2020-09" db="EMBL/GenBank/DDBJ databases">
        <authorList>
            <person name="Blom J."/>
        </authorList>
    </citation>
    <scope>NUCLEOTIDE SEQUENCE</scope>
    <source>
        <strain evidence="7">No.66</strain>
        <plasmid evidence="7">p2</plasmid>
    </source>
</reference>
<name>A0AAD1Q6G2_PLAAG</name>
<dbReference type="PROSITE" id="PS51192">
    <property type="entry name" value="HELICASE_ATP_BIND_1"/>
    <property type="match status" value="1"/>
</dbReference>
<gene>
    <name evidence="7" type="primary">rapA</name>
    <name evidence="7" type="ORF">PANO66_04395</name>
</gene>
<sequence length="940" mass="106234">MSESAKPGSIVICRQRQWVVLPSDNSEVVRLRPLSGNEEQICGVFTRLGLENIEPAQFAPPNPDTIQNHTAAQLLMDATRLSLRSGAGPFRCLGRLSVRPRPYQLVPLLMALRLETVRLLIADDVGIGKTIEAGLIIRELLDRGEAKRMAVLCPPQLCDQWQRELKQKFHIDAVVVRSGTVSKLERGLPAGDSHIFSYYPHLIVSLDYVKSDRRRESFLVHCPDLVIVDEAHTCTHTGGERSTQQQRHQLVQKIAAKSNQHLILLTATPHSGIEASFLSLLGLLNPEFKQFSLDQLNEKQRIELARHFVQRRRVDVQQWLGNETPFPERVSQEKPYSLSKEYRQLFEAVYDFAWRLVKTAEETPLSHAQRRGRYWSALAILRCVMSSPAAAIATLSRQTEKYSVVEETTEDFDEELAATYVYDSTEQEQIIDVVPTTIVEKGKQTFDESQKRQLREFVILAKQLQGTNDRKLHQVKTLVKTLLQDGLNPIIWCRYIATAKYVAEALKELETKKNNLRVIAITGEQSEDEREIRLEELKNAPQRILVATDCLSEGINLQEHFTAAIHYDLPWNPNRLEQREGRIDRYGQTAPQVKCFLLYGQDNPIDGAVLQVLIRKAVEIHKSLGITVPVPMDSSTVQEAVFKSLFERAAEVKQLTIFDLLDDLGSPLVEVHKNWDKAVEREKLNRTRFAQRAIKPEEVQQELIESDQILGSETDVAEFVKNACEKLSCSLVKQKKSWKLANIPLCVQPVLGDKSRLITFTSPAPEGVEYIGRNHPLVEGLARYILEESLAENQLNPIAARCGVTVTEGVLKPTVILLLRIRHLLESSKGQILLAEEALVRGFTGSPANANWLSAEESLDLLNSCEPVGNLPIENKRNRINLILDHLKDLQPNLEMIAQERAQVLAASHHRVRELTKAGKVKVKPQLPLDILGIYLLIPK</sequence>
<evidence type="ECO:0000256" key="1">
    <source>
        <dbReference type="ARBA" id="ARBA00022741"/>
    </source>
</evidence>
<dbReference type="InterPro" id="IPR049730">
    <property type="entry name" value="SNF2/RAD54-like_C"/>
</dbReference>
<keyword evidence="2 7" id="KW-0378">Hydrolase</keyword>
<dbReference type="SMART" id="SM00490">
    <property type="entry name" value="HELICc"/>
    <property type="match status" value="1"/>
</dbReference>
<evidence type="ECO:0000259" key="5">
    <source>
        <dbReference type="PROSITE" id="PS51192"/>
    </source>
</evidence>
<evidence type="ECO:0000256" key="2">
    <source>
        <dbReference type="ARBA" id="ARBA00022801"/>
    </source>
</evidence>
<dbReference type="InterPro" id="IPR014001">
    <property type="entry name" value="Helicase_ATP-bd"/>
</dbReference>
<dbReference type="AlphaFoldDB" id="A0AAD1Q6G2"/>
<keyword evidence="4" id="KW-0067">ATP-binding</keyword>
<geneLocation type="plasmid" evidence="7 8">
    <name>p2</name>
</geneLocation>
<dbReference type="GO" id="GO:0005524">
    <property type="term" value="F:ATP binding"/>
    <property type="evidence" value="ECO:0007669"/>
    <property type="project" value="UniProtKB-KW"/>
</dbReference>
<accession>A0AAD1Q6G2</accession>
<dbReference type="SMART" id="SM00487">
    <property type="entry name" value="DEXDc"/>
    <property type="match status" value="1"/>
</dbReference>
<keyword evidence="1" id="KW-0547">Nucleotide-binding</keyword>
<dbReference type="CDD" id="cd18011">
    <property type="entry name" value="DEXDc_RapA"/>
    <property type="match status" value="1"/>
</dbReference>
<dbReference type="InterPro" id="IPR057342">
    <property type="entry name" value="DEXDc_RapA"/>
</dbReference>
<dbReference type="PANTHER" id="PTHR45766:SF6">
    <property type="entry name" value="SWI_SNF-RELATED MATRIX-ASSOCIATED ACTIN-DEPENDENT REGULATOR OF CHROMATIN SUBFAMILY A-LIKE PROTEIN 1"/>
    <property type="match status" value="1"/>
</dbReference>